<dbReference type="CDD" id="cd14789">
    <property type="entry name" value="Tiki"/>
    <property type="match status" value="1"/>
</dbReference>
<protein>
    <submittedName>
        <fullName evidence="2">TraB/GumN family protein</fullName>
    </submittedName>
</protein>
<dbReference type="Proteomes" id="UP001595683">
    <property type="component" value="Unassembled WGS sequence"/>
</dbReference>
<keyword evidence="1" id="KW-0732">Signal</keyword>
<evidence type="ECO:0000256" key="1">
    <source>
        <dbReference type="SAM" id="SignalP"/>
    </source>
</evidence>
<dbReference type="RefSeq" id="WP_191324319.1">
    <property type="nucleotide sequence ID" value="NZ_BMZP01000008.1"/>
</dbReference>
<proteinExistence type="predicted"/>
<feature type="signal peptide" evidence="1">
    <location>
        <begin position="1"/>
        <end position="28"/>
    </location>
</feature>
<feature type="chain" id="PRO_5045062025" evidence="1">
    <location>
        <begin position="29"/>
        <end position="310"/>
    </location>
</feature>
<reference evidence="3" key="1">
    <citation type="journal article" date="2019" name="Int. J. Syst. Evol. Microbiol.">
        <title>The Global Catalogue of Microorganisms (GCM) 10K type strain sequencing project: providing services to taxonomists for standard genome sequencing and annotation.</title>
        <authorList>
            <consortium name="The Broad Institute Genomics Platform"/>
            <consortium name="The Broad Institute Genome Sequencing Center for Infectious Disease"/>
            <person name="Wu L."/>
            <person name="Ma J."/>
        </authorList>
    </citation>
    <scope>NUCLEOTIDE SEQUENCE [LARGE SCALE GENOMIC DNA]</scope>
    <source>
        <strain evidence="3">KCTC 42224</strain>
    </source>
</reference>
<dbReference type="PANTHER" id="PTHR40590:SF1">
    <property type="entry name" value="CYTOPLASMIC PROTEIN"/>
    <property type="match status" value="1"/>
</dbReference>
<dbReference type="InterPro" id="IPR002816">
    <property type="entry name" value="TraB/PrgY/GumN_fam"/>
</dbReference>
<comment type="caution">
    <text evidence="2">The sequence shown here is derived from an EMBL/GenBank/DDBJ whole genome shotgun (WGS) entry which is preliminary data.</text>
</comment>
<name>A0ABV7V676_9SPHN</name>
<dbReference type="EMBL" id="JBHRYE010000013">
    <property type="protein sequence ID" value="MFC3671728.1"/>
    <property type="molecule type" value="Genomic_DNA"/>
</dbReference>
<dbReference type="PANTHER" id="PTHR40590">
    <property type="entry name" value="CYTOPLASMIC PROTEIN-RELATED"/>
    <property type="match status" value="1"/>
</dbReference>
<sequence>MPSLFRSIVAGLLLTALATPLATPPAAAAPDGSALVAPVAPPAPAPAPSRPALWKVADADTTIWLFGTIHIMPRGGEPWLAGPVAQALNGSDTLVTEILPTDMIAAGATRPGLLPQGQSLFAMIGPERSARLRAVLAKTRIPPAMIDGTKPWFAAAALAVVPLFERGYSPSEGVERALAAAHPQGQQALETAEFQFDLMDGLPRDAQIAWLDSVVDQYDTIGPQIGQIIAAWRKGDAEALGRLMTADMKDDPRLVETLLTRRNATWAKWIEARLKQPGTVFVAVGAGHLAGKGSVQDDLARDGITVTRVQ</sequence>
<evidence type="ECO:0000313" key="3">
    <source>
        <dbReference type="Proteomes" id="UP001595683"/>
    </source>
</evidence>
<dbReference type="Pfam" id="PF01963">
    <property type="entry name" value="TraB_PrgY_gumN"/>
    <property type="match status" value="1"/>
</dbReference>
<dbReference type="InterPro" id="IPR047111">
    <property type="entry name" value="YbaP-like"/>
</dbReference>
<evidence type="ECO:0000313" key="2">
    <source>
        <dbReference type="EMBL" id="MFC3671728.1"/>
    </source>
</evidence>
<keyword evidence="3" id="KW-1185">Reference proteome</keyword>
<accession>A0ABV7V676</accession>
<gene>
    <name evidence="2" type="ORF">ACFOOT_09850</name>
</gene>
<organism evidence="2 3">
    <name type="scientific">Novosphingobium pokkalii</name>
    <dbReference type="NCBI Taxonomy" id="1770194"/>
    <lineage>
        <taxon>Bacteria</taxon>
        <taxon>Pseudomonadati</taxon>
        <taxon>Pseudomonadota</taxon>
        <taxon>Alphaproteobacteria</taxon>
        <taxon>Sphingomonadales</taxon>
        <taxon>Sphingomonadaceae</taxon>
        <taxon>Novosphingobium</taxon>
    </lineage>
</organism>